<comment type="cofactor">
    <cofactor evidence="1">
        <name>NAD(+)</name>
        <dbReference type="ChEBI" id="CHEBI:57540"/>
    </cofactor>
</comment>
<dbReference type="InterPro" id="IPR050071">
    <property type="entry name" value="Dehydroquinate_synthase"/>
</dbReference>
<evidence type="ECO:0000256" key="4">
    <source>
        <dbReference type="ARBA" id="ARBA00022741"/>
    </source>
</evidence>
<organism evidence="10 11">
    <name type="scientific">Candidatus Burkholderia verschuerenii</name>
    <dbReference type="NCBI Taxonomy" id="242163"/>
    <lineage>
        <taxon>Bacteria</taxon>
        <taxon>Pseudomonadati</taxon>
        <taxon>Pseudomonadota</taxon>
        <taxon>Betaproteobacteria</taxon>
        <taxon>Burkholderiales</taxon>
        <taxon>Burkholderiaceae</taxon>
        <taxon>Burkholderia</taxon>
    </lineage>
</organism>
<gene>
    <name evidence="10" type="ORF">BVER_02327</name>
</gene>
<evidence type="ECO:0000313" key="11">
    <source>
        <dbReference type="Proteomes" id="UP000036959"/>
    </source>
</evidence>
<comment type="caution">
    <text evidence="10">The sequence shown here is derived from an EMBL/GenBank/DDBJ whole genome shotgun (WGS) entry which is preliminary data.</text>
</comment>
<proteinExistence type="predicted"/>
<dbReference type="PANTHER" id="PTHR43622">
    <property type="entry name" value="3-DEHYDROQUINATE SYNTHASE"/>
    <property type="match status" value="1"/>
</dbReference>
<dbReference type="GO" id="GO:0017000">
    <property type="term" value="P:antibiotic biosynthetic process"/>
    <property type="evidence" value="ECO:0007669"/>
    <property type="project" value="InterPro"/>
</dbReference>
<reference evidence="11" key="1">
    <citation type="submission" date="2015-06" db="EMBL/GenBank/DDBJ databases">
        <title>Comparative genomics of Burkholderia leaf nodule symbionts.</title>
        <authorList>
            <person name="Carlier A."/>
            <person name="Eberl L."/>
            <person name="Pinto-Carbo M."/>
        </authorList>
    </citation>
    <scope>NUCLEOTIDE SEQUENCE [LARGE SCALE GENOMIC DNA]</scope>
    <source>
        <strain evidence="11">UZHbot4</strain>
    </source>
</reference>
<dbReference type="AlphaFoldDB" id="A0A0L0M5K8"/>
<dbReference type="Proteomes" id="UP000036959">
    <property type="component" value="Unassembled WGS sequence"/>
</dbReference>
<keyword evidence="5" id="KW-0520">NAD</keyword>
<dbReference type="PATRIC" id="fig|242163.4.peg.3235"/>
<evidence type="ECO:0000256" key="6">
    <source>
        <dbReference type="ARBA" id="ARBA00023239"/>
    </source>
</evidence>
<sequence>MVLSPAQPSIQRAEDCQYWDVSASFDVTYKVIRANGVLLSSNPLLLQLGVPEKNYREDRARRLVFVESEVFRFYSGAINRFFCGEGSRIVVLSATEKTKNLRLVERTVEQMAQFGINRRSEPVIAIGGGCLMDTIGFAASIYRRHVPYVRVPTTLLGIVDAGIGIKTGVNFGLHKNRIGSYCAPIAAVLDTTFLATLPTRHIRNGLAEVLKMAIVSDATLFQLLESHASDLVEACAESSPVSLRIINLSIQRMLEELEPNLWEHDLYRVVDFGHTFSPVIEMLKVDYLLHGEAVAIDMCISTVIAARRHLIDTTAADRIIALTDHMGLPVINSDCTAANMQTALDDVVKHRDGLQRIPVPTAIGKTTFLNDVSLQEVMEACECLQRPFSEGALG</sequence>
<dbReference type="InterPro" id="IPR030963">
    <property type="entry name" value="DHQ_synth_fam"/>
</dbReference>
<comment type="cofactor">
    <cofactor evidence="2">
        <name>Co(2+)</name>
        <dbReference type="ChEBI" id="CHEBI:48828"/>
    </cofactor>
</comment>
<evidence type="ECO:0000256" key="7">
    <source>
        <dbReference type="ARBA" id="ARBA00023285"/>
    </source>
</evidence>
<accession>A0A0L0M5K8</accession>
<dbReference type="PIRSF" id="PIRSF001455">
    <property type="entry name" value="DHQ_synth"/>
    <property type="match status" value="1"/>
</dbReference>
<keyword evidence="3" id="KW-0479">Metal-binding</keyword>
<dbReference type="Pfam" id="PF24621">
    <property type="entry name" value="DHQS_C"/>
    <property type="match status" value="1"/>
</dbReference>
<dbReference type="Gene3D" id="3.40.50.1970">
    <property type="match status" value="1"/>
</dbReference>
<keyword evidence="6 10" id="KW-0456">Lyase</keyword>
<dbReference type="EC" id="4.2.3.4" evidence="10"/>
<keyword evidence="4" id="KW-0547">Nucleotide-binding</keyword>
<dbReference type="GO" id="GO:0000166">
    <property type="term" value="F:nucleotide binding"/>
    <property type="evidence" value="ECO:0007669"/>
    <property type="project" value="UniProtKB-KW"/>
</dbReference>
<evidence type="ECO:0000256" key="3">
    <source>
        <dbReference type="ARBA" id="ARBA00022723"/>
    </source>
</evidence>
<evidence type="ECO:0000256" key="2">
    <source>
        <dbReference type="ARBA" id="ARBA00001941"/>
    </source>
</evidence>
<dbReference type="InterPro" id="IPR030960">
    <property type="entry name" value="DHQS/DOIS_N"/>
</dbReference>
<dbReference type="InterPro" id="IPR056179">
    <property type="entry name" value="DHQS_C"/>
</dbReference>
<evidence type="ECO:0000256" key="5">
    <source>
        <dbReference type="ARBA" id="ARBA00023027"/>
    </source>
</evidence>
<dbReference type="CDD" id="cd08199">
    <property type="entry name" value="EEVS"/>
    <property type="match status" value="1"/>
</dbReference>
<evidence type="ECO:0000259" key="9">
    <source>
        <dbReference type="Pfam" id="PF24621"/>
    </source>
</evidence>
<dbReference type="PANTHER" id="PTHR43622:SF3">
    <property type="entry name" value="2-EPI-5-EPI-VALIOLONE SYNTHASE"/>
    <property type="match status" value="1"/>
</dbReference>
<dbReference type="GO" id="GO:0046872">
    <property type="term" value="F:metal ion binding"/>
    <property type="evidence" value="ECO:0007669"/>
    <property type="project" value="UniProtKB-KW"/>
</dbReference>
<dbReference type="Pfam" id="PF01761">
    <property type="entry name" value="DHQ_synthase"/>
    <property type="match status" value="1"/>
</dbReference>
<protein>
    <submittedName>
        <fullName evidence="10">3-dehydroquinate synthase</fullName>
        <ecNumber evidence="10">4.2.3.4</ecNumber>
    </submittedName>
</protein>
<evidence type="ECO:0000256" key="1">
    <source>
        <dbReference type="ARBA" id="ARBA00001911"/>
    </source>
</evidence>
<dbReference type="InterPro" id="IPR035872">
    <property type="entry name" value="EEVS-like"/>
</dbReference>
<keyword evidence="11" id="KW-1185">Reference proteome</keyword>
<evidence type="ECO:0000259" key="8">
    <source>
        <dbReference type="Pfam" id="PF01761"/>
    </source>
</evidence>
<dbReference type="GO" id="GO:0009073">
    <property type="term" value="P:aromatic amino acid family biosynthetic process"/>
    <property type="evidence" value="ECO:0007669"/>
    <property type="project" value="InterPro"/>
</dbReference>
<dbReference type="GO" id="GO:0003856">
    <property type="term" value="F:3-dehydroquinate synthase activity"/>
    <property type="evidence" value="ECO:0007669"/>
    <property type="project" value="UniProtKB-EC"/>
</dbReference>
<dbReference type="SUPFAM" id="SSF56796">
    <property type="entry name" value="Dehydroquinate synthase-like"/>
    <property type="match status" value="1"/>
</dbReference>
<dbReference type="Gene3D" id="1.20.1090.10">
    <property type="entry name" value="Dehydroquinate synthase-like - alpha domain"/>
    <property type="match status" value="1"/>
</dbReference>
<feature type="domain" description="3-dehydroquinate synthase N-terminal" evidence="8">
    <location>
        <begin position="90"/>
        <end position="203"/>
    </location>
</feature>
<name>A0A0L0M5K8_9BURK</name>
<keyword evidence="7" id="KW-0170">Cobalt</keyword>
<evidence type="ECO:0000313" key="10">
    <source>
        <dbReference type="EMBL" id="KND57648.1"/>
    </source>
</evidence>
<feature type="domain" description="3-dehydroquinate synthase C-terminal" evidence="9">
    <location>
        <begin position="205"/>
        <end position="338"/>
    </location>
</feature>
<dbReference type="EMBL" id="LFJJ01000227">
    <property type="protein sequence ID" value="KND57648.1"/>
    <property type="molecule type" value="Genomic_DNA"/>
</dbReference>